<gene>
    <name evidence="1" type="ORF">NEE01_23275</name>
</gene>
<dbReference type="EMBL" id="JANFAV010000030">
    <property type="protein sequence ID" value="MCW6537707.1"/>
    <property type="molecule type" value="Genomic_DNA"/>
</dbReference>
<name>A0AA42CSW0_9SPHN</name>
<proteinExistence type="predicted"/>
<reference evidence="1" key="1">
    <citation type="submission" date="2022-06" db="EMBL/GenBank/DDBJ databases">
        <title>Sphingomonas sp. nov. isolated from rhizosphere soil of tomato.</title>
        <authorList>
            <person name="Dong H."/>
            <person name="Gao R."/>
        </authorList>
    </citation>
    <scope>NUCLEOTIDE SEQUENCE</scope>
    <source>
        <strain evidence="1">MMSM24</strain>
    </source>
</reference>
<dbReference type="AlphaFoldDB" id="A0AA42CSW0"/>
<evidence type="ECO:0000313" key="1">
    <source>
        <dbReference type="EMBL" id="MCW6537707.1"/>
    </source>
</evidence>
<organism evidence="1 2">
    <name type="scientific">Sphingomonas lycopersici</name>
    <dbReference type="NCBI Taxonomy" id="2951807"/>
    <lineage>
        <taxon>Bacteria</taxon>
        <taxon>Pseudomonadati</taxon>
        <taxon>Pseudomonadota</taxon>
        <taxon>Alphaproteobacteria</taxon>
        <taxon>Sphingomonadales</taxon>
        <taxon>Sphingomonadaceae</taxon>
        <taxon>Sphingomonas</taxon>
    </lineage>
</organism>
<dbReference type="Proteomes" id="UP001165565">
    <property type="component" value="Unassembled WGS sequence"/>
</dbReference>
<comment type="caution">
    <text evidence="1">The sequence shown here is derived from an EMBL/GenBank/DDBJ whole genome shotgun (WGS) entry which is preliminary data.</text>
</comment>
<keyword evidence="2" id="KW-1185">Reference proteome</keyword>
<evidence type="ECO:0000313" key="2">
    <source>
        <dbReference type="Proteomes" id="UP001165565"/>
    </source>
</evidence>
<accession>A0AA42CSW0</accession>
<protein>
    <submittedName>
        <fullName evidence="1">Uncharacterized protein</fullName>
    </submittedName>
</protein>
<sequence length="66" mass="7130">MTKVMEGLLIVMPGSTRHPEPRAAMSAALDADVRQHEGWGILDKRSSDPFLPLPGPAAITARHDGR</sequence>